<keyword evidence="5" id="KW-0511">Multifunctional enzyme</keyword>
<dbReference type="Pfam" id="PF21089">
    <property type="entry name" value="PKS_DH_N"/>
    <property type="match status" value="1"/>
</dbReference>
<keyword evidence="1" id="KW-0596">Phosphopantetheine</keyword>
<feature type="region of interest" description="Disordered" evidence="7">
    <location>
        <begin position="1"/>
        <end position="38"/>
    </location>
</feature>
<dbReference type="Gene3D" id="3.40.50.720">
    <property type="entry name" value="NAD(P)-binding Rossmann-like Domain"/>
    <property type="match status" value="2"/>
</dbReference>
<dbReference type="Gene3D" id="3.40.47.10">
    <property type="match status" value="1"/>
</dbReference>
<evidence type="ECO:0000256" key="5">
    <source>
        <dbReference type="ARBA" id="ARBA00023268"/>
    </source>
</evidence>
<dbReference type="InterPro" id="IPR014030">
    <property type="entry name" value="Ketoacyl_synth_N"/>
</dbReference>
<dbReference type="InterPro" id="IPR020807">
    <property type="entry name" value="PKS_DH"/>
</dbReference>
<dbReference type="Pfam" id="PF00698">
    <property type="entry name" value="Acyl_transf_1"/>
    <property type="match status" value="1"/>
</dbReference>
<dbReference type="SUPFAM" id="SSF52151">
    <property type="entry name" value="FabD/lysophospholipase-like"/>
    <property type="match status" value="1"/>
</dbReference>
<dbReference type="InterPro" id="IPR032821">
    <property type="entry name" value="PKS_assoc"/>
</dbReference>
<dbReference type="CDD" id="cd05195">
    <property type="entry name" value="enoyl_red"/>
    <property type="match status" value="1"/>
</dbReference>
<keyword evidence="2" id="KW-0597">Phosphoprotein</keyword>
<dbReference type="InterPro" id="IPR011032">
    <property type="entry name" value="GroES-like_sf"/>
</dbReference>
<evidence type="ECO:0000259" key="9">
    <source>
        <dbReference type="PROSITE" id="PS52004"/>
    </source>
</evidence>
<dbReference type="GO" id="GO:0006633">
    <property type="term" value="P:fatty acid biosynthetic process"/>
    <property type="evidence" value="ECO:0007669"/>
    <property type="project" value="TreeGrafter"/>
</dbReference>
<dbReference type="GO" id="GO:1901336">
    <property type="term" value="P:lactone biosynthetic process"/>
    <property type="evidence" value="ECO:0007669"/>
    <property type="project" value="UniProtKB-ARBA"/>
</dbReference>
<feature type="domain" description="Carrier" evidence="8">
    <location>
        <begin position="2177"/>
        <end position="2254"/>
    </location>
</feature>
<dbReference type="PANTHER" id="PTHR43775:SF13">
    <property type="entry name" value="POLYKETIDE SYNTHASE 1"/>
    <property type="match status" value="1"/>
</dbReference>
<dbReference type="InterPro" id="IPR057326">
    <property type="entry name" value="KR_dom"/>
</dbReference>
<accession>A0AA38VGZ7</accession>
<evidence type="ECO:0000256" key="1">
    <source>
        <dbReference type="ARBA" id="ARBA00022450"/>
    </source>
</evidence>
<dbReference type="PROSITE" id="PS50075">
    <property type="entry name" value="CARRIER"/>
    <property type="match status" value="1"/>
</dbReference>
<dbReference type="PROSITE" id="PS52019">
    <property type="entry name" value="PKS_MFAS_DH"/>
    <property type="match status" value="1"/>
</dbReference>
<comment type="caution">
    <text evidence="6">Lacks conserved residue(s) required for the propagation of feature annotation.</text>
</comment>
<dbReference type="SMART" id="SM00823">
    <property type="entry name" value="PKS_PP"/>
    <property type="match status" value="1"/>
</dbReference>
<evidence type="ECO:0000313" key="12">
    <source>
        <dbReference type="Proteomes" id="UP001174694"/>
    </source>
</evidence>
<organism evidence="11 12">
    <name type="scientific">Pleurostoma richardsiae</name>
    <dbReference type="NCBI Taxonomy" id="41990"/>
    <lineage>
        <taxon>Eukaryota</taxon>
        <taxon>Fungi</taxon>
        <taxon>Dikarya</taxon>
        <taxon>Ascomycota</taxon>
        <taxon>Pezizomycotina</taxon>
        <taxon>Sordariomycetes</taxon>
        <taxon>Sordariomycetidae</taxon>
        <taxon>Calosphaeriales</taxon>
        <taxon>Pleurostomataceae</taxon>
        <taxon>Pleurostoma</taxon>
    </lineage>
</organism>
<dbReference type="InterPro" id="IPR016035">
    <property type="entry name" value="Acyl_Trfase/lysoPLipase"/>
</dbReference>
<dbReference type="Gene3D" id="3.10.129.110">
    <property type="entry name" value="Polyketide synthase dehydratase"/>
    <property type="match status" value="1"/>
</dbReference>
<keyword evidence="12" id="KW-1185">Reference proteome</keyword>
<dbReference type="CDD" id="cd00833">
    <property type="entry name" value="PKS"/>
    <property type="match status" value="1"/>
</dbReference>
<feature type="region of interest" description="N-terminal hotdog fold" evidence="6">
    <location>
        <begin position="994"/>
        <end position="1128"/>
    </location>
</feature>
<dbReference type="InterPro" id="IPR016036">
    <property type="entry name" value="Malonyl_transacylase_ACP-bd"/>
</dbReference>
<dbReference type="InterPro" id="IPR056501">
    <property type="entry name" value="NAD-bd_HRPKS_sdrA"/>
</dbReference>
<dbReference type="InterPro" id="IPR049551">
    <property type="entry name" value="PKS_DH_C"/>
</dbReference>
<evidence type="ECO:0000256" key="3">
    <source>
        <dbReference type="ARBA" id="ARBA00022679"/>
    </source>
</evidence>
<dbReference type="SUPFAM" id="SSF55048">
    <property type="entry name" value="Probable ACP-binding domain of malonyl-CoA ACP transacylase"/>
    <property type="match status" value="1"/>
</dbReference>
<reference evidence="11" key="1">
    <citation type="submission" date="2022-07" db="EMBL/GenBank/DDBJ databases">
        <title>Fungi with potential for degradation of polypropylene.</title>
        <authorList>
            <person name="Gostincar C."/>
        </authorList>
    </citation>
    <scope>NUCLEOTIDE SEQUENCE</scope>
    <source>
        <strain evidence="11">EXF-13308</strain>
    </source>
</reference>
<feature type="region of interest" description="C-terminal hotdog fold" evidence="6">
    <location>
        <begin position="1156"/>
        <end position="1316"/>
    </location>
</feature>
<name>A0AA38VGZ7_9PEZI</name>
<dbReference type="Pfam" id="PF23297">
    <property type="entry name" value="ACP_SdgA_C"/>
    <property type="match status" value="1"/>
</dbReference>
<dbReference type="Pfam" id="PF23114">
    <property type="entry name" value="NAD-bd_HRPKS_sdrA"/>
    <property type="match status" value="1"/>
</dbReference>
<dbReference type="InterPro" id="IPR014031">
    <property type="entry name" value="Ketoacyl_synth_C"/>
</dbReference>
<dbReference type="SUPFAM" id="SSF50129">
    <property type="entry name" value="GroES-like"/>
    <property type="match status" value="1"/>
</dbReference>
<dbReference type="PROSITE" id="PS52004">
    <property type="entry name" value="KS3_2"/>
    <property type="match status" value="1"/>
</dbReference>
<dbReference type="InterPro" id="IPR049900">
    <property type="entry name" value="PKS_mFAS_DH"/>
</dbReference>
<keyword evidence="4" id="KW-0560">Oxidoreductase</keyword>
<dbReference type="InterPro" id="IPR050091">
    <property type="entry name" value="PKS_NRPS_Biosynth_Enz"/>
</dbReference>
<dbReference type="EMBL" id="JANBVO010000022">
    <property type="protein sequence ID" value="KAJ9142375.1"/>
    <property type="molecule type" value="Genomic_DNA"/>
</dbReference>
<dbReference type="SMART" id="SM00826">
    <property type="entry name" value="PKS_DH"/>
    <property type="match status" value="1"/>
</dbReference>
<dbReference type="Gene3D" id="3.90.180.10">
    <property type="entry name" value="Medium-chain alcohol dehydrogenases, catalytic domain"/>
    <property type="match status" value="1"/>
</dbReference>
<dbReference type="InterPro" id="IPR036736">
    <property type="entry name" value="ACP-like_sf"/>
</dbReference>
<dbReference type="Pfam" id="PF08240">
    <property type="entry name" value="ADH_N"/>
    <property type="match status" value="1"/>
</dbReference>
<dbReference type="Pfam" id="PF02801">
    <property type="entry name" value="Ketoacyl-synt_C"/>
    <property type="match status" value="1"/>
</dbReference>
<dbReference type="SMART" id="SM00822">
    <property type="entry name" value="PKS_KR"/>
    <property type="match status" value="1"/>
</dbReference>
<dbReference type="PANTHER" id="PTHR43775">
    <property type="entry name" value="FATTY ACID SYNTHASE"/>
    <property type="match status" value="1"/>
</dbReference>
<feature type="domain" description="Ketosynthase family 3 (KS3)" evidence="9">
    <location>
        <begin position="80"/>
        <end position="504"/>
    </location>
</feature>
<dbReference type="Proteomes" id="UP001174694">
    <property type="component" value="Unassembled WGS sequence"/>
</dbReference>
<evidence type="ECO:0000256" key="4">
    <source>
        <dbReference type="ARBA" id="ARBA00023002"/>
    </source>
</evidence>
<dbReference type="Pfam" id="PF14765">
    <property type="entry name" value="PS-DH"/>
    <property type="match status" value="1"/>
</dbReference>
<proteinExistence type="predicted"/>
<dbReference type="Pfam" id="PF13602">
    <property type="entry name" value="ADH_zinc_N_2"/>
    <property type="match status" value="1"/>
</dbReference>
<sequence length="2260" mass="245710">MAPIAITPDTPSSRSPIAEGESSYFARRPPNGSHRHARGYADVIGDGLTAGDANDINGQHNGQRCATEGIPNGTIPTAKHMRIAIVGMACRMPGNVASPAEFWELLSRARTGFTHIPKRRFGAGSFYHPNPGKAGCFNPVGGNFLDVDLAAFDAPFFGLTEKEAISMDPQQRLLLECTFEALENAGIPKHTVVGTDVGVFVGGSFPEYESHLFRDSDTIPMHQATGCAYAMQSNRISHFFDLRGPSFTSDTACSSSIVALHLACQSLFLGESNVALVGGCHLNMLPEFWISFSTCRLLSDSGQSVAFDERGTGFGRGEGCGMLVLKPLEHAIRDNDPIRAVIAGTGINQDGKTPGITMPSGEAQEALIRRVYWNNGLDPKDCGYVEAHGTGTKVGDPLEAAALYNALGQGRSSRDPLYIGSVKSNIGHLEGASGIAGVMKAALMLERGFILPNYDFKKPNPKIPWKEWNLKVSTNQRPWPKGKKYISVNNFGFGGTNGHVVLEAAPFKQKSMQKLGAADRERSRKLFAFTANDKNALSALMKNTIIYLEQRPEVFQSDLMDNVAYTLGQRRSLLQYRAALPAEDSFSLIEALSSEHCTIGKVTGPLRIGFIFTGQGAQWHAMGRELYNQYPVFASSIDLADRCLCALGAEWSLVEELNRDAEASRVSDAQLSQPSCTAIQLALTDLLRTWGVCPIAVAGHSSGEIGAAYAAGIVTFEAALAIAYHRGRLIPILKKRYPELRGRMMVVGGCRDEVQPLIDGLQAKEVRIACFNSPSSLTISGDESALAELEKVVDGKQMFNRRLVVETAYHSHHMNLVARDYRASILKLSAPTESDIKFHSSLYGHPVKGTELQPQYWVDNLTCPVRFSEAVQSMLEPDGEHKTGVDMLVELGPHSALQGPIKQILKAVGGAAAKVAYASALIRKTDAVESAMDLAAMLFSKGANLDFGAINFPIPGKQPVLMTDLPRYPWNHERKYWQESRMTEKHKHRSAPRSDILGTEAIYSNDLEPTWRNIVRLDDLPWLRQHRIQSLTVFPMAAFIVMALEAAAQKVTKAKAQLDRIELRDVSVVKPLVITDEDVEMTITLRPHQEGSLVQSDTWDEFRICSWSDKKGWTEHCVGLVAGQAYHENLVDGTRQRSVVEAALRDMTEKIKHAGPPRVVRAALYDALVEAGIDYGPAFQGIQDCCAADSCSIATLVPQDIAKDMPSGHLISPIIHPSFLESLIETYWPLLGAGRAAVRGIYLPSSVARVSFTRSAIDLARRPSCSMFAYCRGEPAKAWPRPARVTVFATEDESSLEPLITLEDLTISPMLDGRTRLDAETPRELCFKIEWEPILEPLDEANGATNRLASLPDSDMAIIHENSNFQNLVAMGLAAELELLTGRQPEFGTMNNINANGRIVIFLSELHRPILADLSMQQFDALQKVLTTAEGIVWVVRGAYDKCASPEANMVVGLSRAIRSETAMRFATLDLDSQPRLSEHKTAKAILKVLHAAFGSASSDTSELEYMERKGSFFTPRIVNDKEMNVYVHKQTNPSILEPTPFGKDDRPLKLAVHKDGVSDSPHFVDDQAGKKPLLSDEIEIEVKAVAVNYRDITILKAQGSGDELGIEVSGRVARVGSTDTRFQPGDRVVALTRGGFATRARTKADLAFEIPEGLPFEEAAAMPLAYSTAYHSLIELARLAEGESVLIHAATDGVGQAAVTIAQMIGAEVFVTVGSLEEKKLIMSEYGLCEGRIFFSRDTAFSSGIRGITGNRGVDVVLNCLSGDLLRTSWDCLSKFGRFIDIGAWDRGKKTSIDMSRENNNASFFSVDMFTLMDQRPRQMKRLMAEIARLIKYGKARPATPVTISPVSDIDTAFKILQTRGTSGKMVIAPRAEDIVSAPTSRELGNLLQPEATYILAGGTGGLGRSMARWMVAKGARSIVLVGRGGKVAGKLKELVDDMGALGANIVVRGCNVVDRAEVDDLVANGLVGLPPIRGVIHGTMVLRDTLYEKMTFEDYRAVIEGKVQGGWNLHHAFSAAPLDFFVAISSAAGAVGNRGQAAYAAANCFLNALVQHRLALGLPASSLDLTMVSDSGYLADNKEKLAEVGRNLGSDSICEAEVLALLGAAISGKLAVTCNNHTITGMRITPAMQPFWTRDAKFKHLRLAMEVAVAADGGDTNKGPVSFTAALRSAESAADAEEIVRRGLVDKISAVLMLEAEDMDVTRSLSHYPLDSLVAIEIRNFITREFEANMQVLELLSSGSIQTLAKAVCAKSKLVSSS</sequence>
<dbReference type="SMART" id="SM00825">
    <property type="entry name" value="PKS_KS"/>
    <property type="match status" value="1"/>
</dbReference>
<dbReference type="InterPro" id="IPR020841">
    <property type="entry name" value="PKS_Beta-ketoAc_synthase_dom"/>
</dbReference>
<gene>
    <name evidence="11" type="ORF">NKR23_g7176</name>
</gene>
<dbReference type="GO" id="GO:0031177">
    <property type="term" value="F:phosphopantetheine binding"/>
    <property type="evidence" value="ECO:0007669"/>
    <property type="project" value="InterPro"/>
</dbReference>
<dbReference type="InterPro" id="IPR042104">
    <property type="entry name" value="PKS_dehydratase_sf"/>
</dbReference>
<dbReference type="Pfam" id="PF08659">
    <property type="entry name" value="KR"/>
    <property type="match status" value="1"/>
</dbReference>
<evidence type="ECO:0000256" key="6">
    <source>
        <dbReference type="PROSITE-ProRule" id="PRU01363"/>
    </source>
</evidence>
<evidence type="ECO:0000259" key="8">
    <source>
        <dbReference type="PROSITE" id="PS50075"/>
    </source>
</evidence>
<dbReference type="SUPFAM" id="SSF47336">
    <property type="entry name" value="ACP-like"/>
    <property type="match status" value="1"/>
</dbReference>
<dbReference type="SUPFAM" id="SSF53901">
    <property type="entry name" value="Thiolase-like"/>
    <property type="match status" value="1"/>
</dbReference>
<dbReference type="InterPro" id="IPR013154">
    <property type="entry name" value="ADH-like_N"/>
</dbReference>
<dbReference type="InterPro" id="IPR036291">
    <property type="entry name" value="NAD(P)-bd_dom_sf"/>
</dbReference>
<dbReference type="InterPro" id="IPR009081">
    <property type="entry name" value="PP-bd_ACP"/>
</dbReference>
<dbReference type="Pfam" id="PF00109">
    <property type="entry name" value="ketoacyl-synt"/>
    <property type="match status" value="1"/>
</dbReference>
<dbReference type="InterPro" id="IPR049552">
    <property type="entry name" value="PKS_DH_N"/>
</dbReference>
<dbReference type="SMART" id="SM00829">
    <property type="entry name" value="PKS_ER"/>
    <property type="match status" value="1"/>
</dbReference>
<dbReference type="InterPro" id="IPR014043">
    <property type="entry name" value="Acyl_transferase_dom"/>
</dbReference>
<dbReference type="SMART" id="SM00827">
    <property type="entry name" value="PKS_AT"/>
    <property type="match status" value="1"/>
</dbReference>
<dbReference type="Gene3D" id="1.10.1200.10">
    <property type="entry name" value="ACP-like"/>
    <property type="match status" value="1"/>
</dbReference>
<dbReference type="Gene3D" id="3.40.366.10">
    <property type="entry name" value="Malonyl-Coenzyme A Acyl Carrier Protein, domain 2"/>
    <property type="match status" value="1"/>
</dbReference>
<evidence type="ECO:0000256" key="2">
    <source>
        <dbReference type="ARBA" id="ARBA00022553"/>
    </source>
</evidence>
<evidence type="ECO:0000256" key="7">
    <source>
        <dbReference type="SAM" id="MobiDB-lite"/>
    </source>
</evidence>
<dbReference type="FunFam" id="3.40.50.720:FF:000209">
    <property type="entry name" value="Polyketide synthase Pks12"/>
    <property type="match status" value="1"/>
</dbReference>
<dbReference type="GO" id="GO:0016491">
    <property type="term" value="F:oxidoreductase activity"/>
    <property type="evidence" value="ECO:0007669"/>
    <property type="project" value="UniProtKB-KW"/>
</dbReference>
<feature type="domain" description="PKS/mFAS DH" evidence="10">
    <location>
        <begin position="994"/>
        <end position="1316"/>
    </location>
</feature>
<comment type="caution">
    <text evidence="11">The sequence shown here is derived from an EMBL/GenBank/DDBJ whole genome shotgun (WGS) entry which is preliminary data.</text>
</comment>
<protein>
    <submittedName>
        <fullName evidence="11">Polyketide synthase</fullName>
    </submittedName>
</protein>
<dbReference type="InterPro" id="IPR020843">
    <property type="entry name" value="ER"/>
</dbReference>
<evidence type="ECO:0000259" key="10">
    <source>
        <dbReference type="PROSITE" id="PS52019"/>
    </source>
</evidence>
<dbReference type="InterPro" id="IPR013968">
    <property type="entry name" value="PKS_KR"/>
</dbReference>
<dbReference type="InterPro" id="IPR020806">
    <property type="entry name" value="PKS_PP-bd"/>
</dbReference>
<evidence type="ECO:0000313" key="11">
    <source>
        <dbReference type="EMBL" id="KAJ9142375.1"/>
    </source>
</evidence>
<keyword evidence="3" id="KW-0808">Transferase</keyword>
<dbReference type="InterPro" id="IPR016039">
    <property type="entry name" value="Thiolase-like"/>
</dbReference>
<dbReference type="GO" id="GO:0044550">
    <property type="term" value="P:secondary metabolite biosynthetic process"/>
    <property type="evidence" value="ECO:0007669"/>
    <property type="project" value="TreeGrafter"/>
</dbReference>
<dbReference type="GO" id="GO:0004312">
    <property type="term" value="F:fatty acid synthase activity"/>
    <property type="evidence" value="ECO:0007669"/>
    <property type="project" value="TreeGrafter"/>
</dbReference>
<dbReference type="InterPro" id="IPR001227">
    <property type="entry name" value="Ac_transferase_dom_sf"/>
</dbReference>
<dbReference type="Pfam" id="PF16197">
    <property type="entry name" value="KAsynt_C_assoc"/>
    <property type="match status" value="1"/>
</dbReference>
<dbReference type="SUPFAM" id="SSF51735">
    <property type="entry name" value="NAD(P)-binding Rossmann-fold domains"/>
    <property type="match status" value="2"/>
</dbReference>